<protein>
    <submittedName>
        <fullName evidence="1">Uncharacterized protein</fullName>
    </submittedName>
</protein>
<comment type="caution">
    <text evidence="1">The sequence shown here is derived from an EMBL/GenBank/DDBJ whole genome shotgun (WGS) entry which is preliminary data.</text>
</comment>
<proteinExistence type="predicted"/>
<dbReference type="Gramene" id="FCD_00025883-RA">
    <property type="protein sequence ID" value="FCD_00025883-RA:cds"/>
    <property type="gene ID" value="FCD_00025883"/>
</dbReference>
<reference evidence="1" key="1">
    <citation type="submission" date="2023-07" db="EMBL/GenBank/DDBJ databases">
        <title>draft genome sequence of fig (Ficus carica).</title>
        <authorList>
            <person name="Takahashi T."/>
            <person name="Nishimura K."/>
        </authorList>
    </citation>
    <scope>NUCLEOTIDE SEQUENCE</scope>
</reference>
<sequence>MKLVPLPLSTGPDCGDQQYKVRSKTGKLWFDALNDTSYNITSIKPQAQRLIIRLPSLANDKTAIASDFRSHGILLDDDLPFNITGSNTVIVMNCSSEVLQLSWNCSMKSPCHNYIKGKANVASACGNSPISCFFKTGGSVNEYRIRVRKERCSAYESFVNLDVSLPVSKWPEPGVEIEWASPQEPTCRVDAYFIVFCKFRVFGRFRIQDCRSEKVLVQGWV</sequence>
<organism evidence="1 2">
    <name type="scientific">Ficus carica</name>
    <name type="common">Common fig</name>
    <dbReference type="NCBI Taxonomy" id="3494"/>
    <lineage>
        <taxon>Eukaryota</taxon>
        <taxon>Viridiplantae</taxon>
        <taxon>Streptophyta</taxon>
        <taxon>Embryophyta</taxon>
        <taxon>Tracheophyta</taxon>
        <taxon>Spermatophyta</taxon>
        <taxon>Magnoliopsida</taxon>
        <taxon>eudicotyledons</taxon>
        <taxon>Gunneridae</taxon>
        <taxon>Pentapetalae</taxon>
        <taxon>rosids</taxon>
        <taxon>fabids</taxon>
        <taxon>Rosales</taxon>
        <taxon>Moraceae</taxon>
        <taxon>Ficeae</taxon>
        <taxon>Ficus</taxon>
    </lineage>
</organism>
<keyword evidence="2" id="KW-1185">Reference proteome</keyword>
<dbReference type="Proteomes" id="UP001187192">
    <property type="component" value="Unassembled WGS sequence"/>
</dbReference>
<dbReference type="EMBL" id="BTGU01005214">
    <property type="protein sequence ID" value="GMN20812.1"/>
    <property type="molecule type" value="Genomic_DNA"/>
</dbReference>
<dbReference type="PANTHER" id="PTHR33355:SF15">
    <property type="entry name" value="WALL-ASSOCIATED RECEPTOR KINASE GALACTURONAN-BINDING DOMAIN-CONTAINING PROTEIN"/>
    <property type="match status" value="1"/>
</dbReference>
<gene>
    <name evidence="1" type="ORF">TIFTF001_047176</name>
</gene>
<accession>A0AA87YRA6</accession>
<evidence type="ECO:0000313" key="1">
    <source>
        <dbReference type="EMBL" id="GMN20812.1"/>
    </source>
</evidence>
<name>A0AA87YRA6_FICCA</name>
<dbReference type="AlphaFoldDB" id="A0AA87YRA6"/>
<evidence type="ECO:0000313" key="2">
    <source>
        <dbReference type="Proteomes" id="UP001187192"/>
    </source>
</evidence>
<dbReference type="PANTHER" id="PTHR33355">
    <property type="entry name" value="WALL-ASSOCIATED RECEPTOR KINASE CARBOXY-TERMINAL PROTEIN-RELATED"/>
    <property type="match status" value="1"/>
</dbReference>